<feature type="region of interest" description="Disordered" evidence="1">
    <location>
        <begin position="51"/>
        <end position="93"/>
    </location>
</feature>
<dbReference type="EMBL" id="BTSY01000002">
    <property type="protein sequence ID" value="GMT14062.1"/>
    <property type="molecule type" value="Genomic_DNA"/>
</dbReference>
<evidence type="ECO:0000313" key="3">
    <source>
        <dbReference type="Proteomes" id="UP001432322"/>
    </source>
</evidence>
<keyword evidence="3" id="KW-1185">Reference proteome</keyword>
<accession>A0AAV5V398</accession>
<name>A0AAV5V398_9BILA</name>
<sequence>MAKVVRLCAGIVQLSSQTKPPIWPHPSHNGENDCPCSLIDGGIVVDDADEKKRRNDCRSDQALPVENGVEGANEGVDEDEDDEDTSRGSDVSSATAGVVVSVVLV</sequence>
<evidence type="ECO:0000313" key="2">
    <source>
        <dbReference type="EMBL" id="GMT14062.1"/>
    </source>
</evidence>
<comment type="caution">
    <text evidence="2">The sequence shown here is derived from an EMBL/GenBank/DDBJ whole genome shotgun (WGS) entry which is preliminary data.</text>
</comment>
<proteinExistence type="predicted"/>
<feature type="compositionally biased region" description="Low complexity" evidence="1">
    <location>
        <begin position="65"/>
        <end position="74"/>
    </location>
</feature>
<dbReference type="AlphaFoldDB" id="A0AAV5V398"/>
<protein>
    <submittedName>
        <fullName evidence="2">Uncharacterized protein</fullName>
    </submittedName>
</protein>
<dbReference type="Proteomes" id="UP001432322">
    <property type="component" value="Unassembled WGS sequence"/>
</dbReference>
<reference evidence="2" key="1">
    <citation type="submission" date="2023-10" db="EMBL/GenBank/DDBJ databases">
        <title>Genome assembly of Pristionchus species.</title>
        <authorList>
            <person name="Yoshida K."/>
            <person name="Sommer R.J."/>
        </authorList>
    </citation>
    <scope>NUCLEOTIDE SEQUENCE</scope>
    <source>
        <strain evidence="2">RS5133</strain>
    </source>
</reference>
<gene>
    <name evidence="2" type="ORF">PFISCL1PPCAC_5359</name>
</gene>
<feature type="compositionally biased region" description="Acidic residues" evidence="1">
    <location>
        <begin position="75"/>
        <end position="84"/>
    </location>
</feature>
<evidence type="ECO:0000256" key="1">
    <source>
        <dbReference type="SAM" id="MobiDB-lite"/>
    </source>
</evidence>
<organism evidence="2 3">
    <name type="scientific">Pristionchus fissidentatus</name>
    <dbReference type="NCBI Taxonomy" id="1538716"/>
    <lineage>
        <taxon>Eukaryota</taxon>
        <taxon>Metazoa</taxon>
        <taxon>Ecdysozoa</taxon>
        <taxon>Nematoda</taxon>
        <taxon>Chromadorea</taxon>
        <taxon>Rhabditida</taxon>
        <taxon>Rhabditina</taxon>
        <taxon>Diplogasteromorpha</taxon>
        <taxon>Diplogasteroidea</taxon>
        <taxon>Neodiplogasteridae</taxon>
        <taxon>Pristionchus</taxon>
    </lineage>
</organism>